<dbReference type="SUPFAM" id="SSF54427">
    <property type="entry name" value="NTF2-like"/>
    <property type="match status" value="1"/>
</dbReference>
<dbReference type="InterPro" id="IPR009959">
    <property type="entry name" value="Cyclase_SnoaL-like"/>
</dbReference>
<evidence type="ECO:0000256" key="1">
    <source>
        <dbReference type="SAM" id="SignalP"/>
    </source>
</evidence>
<evidence type="ECO:0000313" key="3">
    <source>
        <dbReference type="Proteomes" id="UP000276437"/>
    </source>
</evidence>
<organism evidence="2 3">
    <name type="scientific">Methylomusa anaerophila</name>
    <dbReference type="NCBI Taxonomy" id="1930071"/>
    <lineage>
        <taxon>Bacteria</taxon>
        <taxon>Bacillati</taxon>
        <taxon>Bacillota</taxon>
        <taxon>Negativicutes</taxon>
        <taxon>Selenomonadales</taxon>
        <taxon>Sporomusaceae</taxon>
        <taxon>Methylomusa</taxon>
    </lineage>
</organism>
<proteinExistence type="predicted"/>
<sequence length="169" mass="18848">MVLVAFAIIVGPLSISSAAPANGQEAEQIYMSQAPDIAQQNITIVKRFLAEVVNGGNLDIIDEFWAANMVWRGGSLGEIHGLEDYKRSMKASVGGAFTEMYLDIKDVIASGDKVVVRFTNSGNFVRPFMDIKPTYKRVEWEGIGIYKVKNQKIEEAWFSEDIMNQLLRP</sequence>
<name>A0A348AGM0_9FIRM</name>
<dbReference type="Pfam" id="PF07366">
    <property type="entry name" value="SnoaL"/>
    <property type="match status" value="1"/>
</dbReference>
<feature type="signal peptide" evidence="1">
    <location>
        <begin position="1"/>
        <end position="21"/>
    </location>
</feature>
<keyword evidence="3" id="KW-1185">Reference proteome</keyword>
<dbReference type="EMBL" id="AP018449">
    <property type="protein sequence ID" value="BBB90218.1"/>
    <property type="molecule type" value="Genomic_DNA"/>
</dbReference>
<gene>
    <name evidence="2" type="ORF">MAMMFC1_00866</name>
</gene>
<reference evidence="2 3" key="1">
    <citation type="journal article" date="2018" name="Int. J. Syst. Evol. Microbiol.">
        <title>Methylomusa anaerophila gen. nov., sp. nov., an anaerobic methanol-utilizing bacterium isolated from a microbial fuel cell.</title>
        <authorList>
            <person name="Amano N."/>
            <person name="Yamamuro A."/>
            <person name="Miyahara M."/>
            <person name="Kouzuma A."/>
            <person name="Abe T."/>
            <person name="Watanabe K."/>
        </authorList>
    </citation>
    <scope>NUCLEOTIDE SEQUENCE [LARGE SCALE GENOMIC DNA]</scope>
    <source>
        <strain evidence="2 3">MMFC1</strain>
    </source>
</reference>
<dbReference type="AlphaFoldDB" id="A0A348AGM0"/>
<dbReference type="InterPro" id="IPR032710">
    <property type="entry name" value="NTF2-like_dom_sf"/>
</dbReference>
<dbReference type="Proteomes" id="UP000276437">
    <property type="component" value="Chromosome"/>
</dbReference>
<dbReference type="KEGG" id="mana:MAMMFC1_00866"/>
<dbReference type="PANTHER" id="PTHR38436:SF1">
    <property type="entry name" value="ESTER CYCLASE"/>
    <property type="match status" value="1"/>
</dbReference>
<evidence type="ECO:0000313" key="2">
    <source>
        <dbReference type="EMBL" id="BBB90218.1"/>
    </source>
</evidence>
<protein>
    <submittedName>
        <fullName evidence="2">SnoaL-like polyketide cyclase</fullName>
    </submittedName>
</protein>
<keyword evidence="1" id="KW-0732">Signal</keyword>
<dbReference type="Gene3D" id="3.10.450.50">
    <property type="match status" value="1"/>
</dbReference>
<accession>A0A348AGM0</accession>
<dbReference type="GO" id="GO:0030638">
    <property type="term" value="P:polyketide metabolic process"/>
    <property type="evidence" value="ECO:0007669"/>
    <property type="project" value="InterPro"/>
</dbReference>
<dbReference type="PANTHER" id="PTHR38436">
    <property type="entry name" value="POLYKETIDE CYCLASE SNOAL-LIKE DOMAIN"/>
    <property type="match status" value="1"/>
</dbReference>
<feature type="chain" id="PRO_5039500091" evidence="1">
    <location>
        <begin position="22"/>
        <end position="169"/>
    </location>
</feature>